<dbReference type="RefSeq" id="WP_127786374.1">
    <property type="nucleotide sequence ID" value="NZ_SACL01000001.1"/>
</dbReference>
<gene>
    <name evidence="5" type="ORF">EOD42_05175</name>
</gene>
<protein>
    <submittedName>
        <fullName evidence="5">ABC transporter substrate-binding protein</fullName>
    </submittedName>
</protein>
<dbReference type="SUPFAM" id="SSF53850">
    <property type="entry name" value="Periplasmic binding protein-like II"/>
    <property type="match status" value="1"/>
</dbReference>
<organism evidence="5 6">
    <name type="scientific">Rhodovarius crocodyli</name>
    <dbReference type="NCBI Taxonomy" id="1979269"/>
    <lineage>
        <taxon>Bacteria</taxon>
        <taxon>Pseudomonadati</taxon>
        <taxon>Pseudomonadota</taxon>
        <taxon>Alphaproteobacteria</taxon>
        <taxon>Acetobacterales</taxon>
        <taxon>Roseomonadaceae</taxon>
        <taxon>Rhodovarius</taxon>
    </lineage>
</organism>
<dbReference type="EMBL" id="SACL01000001">
    <property type="protein sequence ID" value="RVT99480.1"/>
    <property type="molecule type" value="Genomic_DNA"/>
</dbReference>
<evidence type="ECO:0000256" key="3">
    <source>
        <dbReference type="ARBA" id="ARBA00022729"/>
    </source>
</evidence>
<feature type="domain" description="SsuA/THI5-like" evidence="4">
    <location>
        <begin position="35"/>
        <end position="254"/>
    </location>
</feature>
<comment type="similarity">
    <text evidence="2">Belongs to the bacterial solute-binding protein SsuA/TauA family.</text>
</comment>
<accession>A0A437MPB3</accession>
<comment type="caution">
    <text evidence="5">The sequence shown here is derived from an EMBL/GenBank/DDBJ whole genome shotgun (WGS) entry which is preliminary data.</text>
</comment>
<evidence type="ECO:0000313" key="5">
    <source>
        <dbReference type="EMBL" id="RVT99480.1"/>
    </source>
</evidence>
<dbReference type="Pfam" id="PF09084">
    <property type="entry name" value="NMT1"/>
    <property type="match status" value="1"/>
</dbReference>
<evidence type="ECO:0000256" key="2">
    <source>
        <dbReference type="ARBA" id="ARBA00010742"/>
    </source>
</evidence>
<dbReference type="GO" id="GO:0042597">
    <property type="term" value="C:periplasmic space"/>
    <property type="evidence" value="ECO:0007669"/>
    <property type="project" value="UniProtKB-SubCell"/>
</dbReference>
<dbReference type="OrthoDB" id="9815602at2"/>
<comment type="subcellular location">
    <subcellularLocation>
        <location evidence="1">Periplasm</location>
    </subcellularLocation>
</comment>
<evidence type="ECO:0000313" key="6">
    <source>
        <dbReference type="Proteomes" id="UP000282957"/>
    </source>
</evidence>
<keyword evidence="3" id="KW-0732">Signal</keyword>
<reference evidence="5 6" key="1">
    <citation type="submission" date="2019-01" db="EMBL/GenBank/DDBJ databases">
        <authorList>
            <person name="Chen W.-M."/>
        </authorList>
    </citation>
    <scope>NUCLEOTIDE SEQUENCE [LARGE SCALE GENOMIC DNA]</scope>
    <source>
        <strain evidence="5 6">CCP-6</strain>
    </source>
</reference>
<proteinExistence type="inferred from homology"/>
<evidence type="ECO:0000259" key="4">
    <source>
        <dbReference type="Pfam" id="PF09084"/>
    </source>
</evidence>
<dbReference type="Proteomes" id="UP000282957">
    <property type="component" value="Unassembled WGS sequence"/>
</dbReference>
<dbReference type="PANTHER" id="PTHR30024">
    <property type="entry name" value="ALIPHATIC SULFONATES-BINDING PROTEIN-RELATED"/>
    <property type="match status" value="1"/>
</dbReference>
<keyword evidence="6" id="KW-1185">Reference proteome</keyword>
<evidence type="ECO:0000256" key="1">
    <source>
        <dbReference type="ARBA" id="ARBA00004418"/>
    </source>
</evidence>
<dbReference type="PANTHER" id="PTHR30024:SF47">
    <property type="entry name" value="TAURINE-BINDING PERIPLASMIC PROTEIN"/>
    <property type="match status" value="1"/>
</dbReference>
<sequence>MQRRALLASALATPAVARAQATERVRVAVFDVTSALPFYVARERGMFARQGIEITTIPLQTHPLIVQALVANEADACSNLVTLEAANINQRRANSVIYFALNGQNEQFRMEQFVVRPDSARRSLTDLRGARIASAPGPANMAAARGVLAAAGLGPNDYTLTEQPMGVHIGAVQSGQFDAAYTLEPVGTVGQRAGAFRLLEAGVISTHLLGRKDAKAFAAGAGFSGKYLAEKPAVAARFATAWAEALAAIRTDPTTLSYLTSHLNTPADLAASVPLLAYTMVKDMTPQDRQDLQRFVDIAVQQGVLRGAIDTSTFIRAL</sequence>
<dbReference type="Gene3D" id="3.40.190.10">
    <property type="entry name" value="Periplasmic binding protein-like II"/>
    <property type="match status" value="2"/>
</dbReference>
<dbReference type="AlphaFoldDB" id="A0A437MPB3"/>
<dbReference type="InterPro" id="IPR015168">
    <property type="entry name" value="SsuA/THI5"/>
</dbReference>
<name>A0A437MPB3_9PROT</name>